<keyword evidence="3" id="KW-1185">Reference proteome</keyword>
<feature type="compositionally biased region" description="Low complexity" evidence="1">
    <location>
        <begin position="1"/>
        <end position="17"/>
    </location>
</feature>
<dbReference type="EMBL" id="JAZIBG010000036">
    <property type="protein sequence ID" value="MEF7616154.1"/>
    <property type="molecule type" value="Genomic_DNA"/>
</dbReference>
<name>A0AAW9QKL5_9BURK</name>
<proteinExistence type="predicted"/>
<keyword evidence="2" id="KW-0808">Transferase</keyword>
<comment type="caution">
    <text evidence="2">The sequence shown here is derived from an EMBL/GenBank/DDBJ whole genome shotgun (WGS) entry which is preliminary data.</text>
</comment>
<dbReference type="GO" id="GO:0003887">
    <property type="term" value="F:DNA-directed DNA polymerase activity"/>
    <property type="evidence" value="ECO:0007669"/>
    <property type="project" value="UniProtKB-EC"/>
</dbReference>
<dbReference type="InterPro" id="IPR038249">
    <property type="entry name" value="PolIII_tau_V_sf"/>
</dbReference>
<accession>A0AAW9QKL5</accession>
<feature type="non-terminal residue" evidence="2">
    <location>
        <position position="1"/>
    </location>
</feature>
<dbReference type="Gene3D" id="3.30.300.150">
    <property type="entry name" value="DNA polymerase III, tau subunit, domain V"/>
    <property type="match status" value="1"/>
</dbReference>
<evidence type="ECO:0000313" key="3">
    <source>
        <dbReference type="Proteomes" id="UP001336250"/>
    </source>
</evidence>
<keyword evidence="2" id="KW-0548">Nucleotidyltransferase</keyword>
<dbReference type="AlphaFoldDB" id="A0AAW9QKL5"/>
<reference evidence="2 3" key="1">
    <citation type="submission" date="2024-02" db="EMBL/GenBank/DDBJ databases">
        <title>Genome sequence of Aquincola sp. MAHUQ-54.</title>
        <authorList>
            <person name="Huq M.A."/>
        </authorList>
    </citation>
    <scope>NUCLEOTIDE SEQUENCE [LARGE SCALE GENOMIC DNA]</scope>
    <source>
        <strain evidence="2 3">MAHUQ-54</strain>
    </source>
</reference>
<feature type="compositionally biased region" description="Basic and acidic residues" evidence="1">
    <location>
        <begin position="180"/>
        <end position="193"/>
    </location>
</feature>
<gene>
    <name evidence="2" type="ORF">V4F39_19725</name>
</gene>
<evidence type="ECO:0000313" key="2">
    <source>
        <dbReference type="EMBL" id="MEF7616154.1"/>
    </source>
</evidence>
<dbReference type="Proteomes" id="UP001336250">
    <property type="component" value="Unassembled WGS sequence"/>
</dbReference>
<feature type="region of interest" description="Disordered" evidence="1">
    <location>
        <begin position="173"/>
        <end position="193"/>
    </location>
</feature>
<sequence length="225" mass="23958">AAAAPAPALVRPAMAARPPAPTGGGRAASMPEPPAWLDEAPPNDEREEAPAAADFGAVESEAAYVEAPLAAASPVRMAEQPPAPPAVPLVATPLGDRWAAVVRQLNERQAIVAMVRELAMQSELFAIEEADGESPCWCLRVERESLRAPTLRDKLQAVLADVAGVPVRLSVESGIPQDSPARRDAAERERRQREAEQIILNDPVFLGLRARFPTARIVPGSIKPQ</sequence>
<feature type="region of interest" description="Disordered" evidence="1">
    <location>
        <begin position="1"/>
        <end position="53"/>
    </location>
</feature>
<dbReference type="EC" id="2.7.7.7" evidence="2"/>
<evidence type="ECO:0000256" key="1">
    <source>
        <dbReference type="SAM" id="MobiDB-lite"/>
    </source>
</evidence>
<organism evidence="2 3">
    <name type="scientific">Aquincola agrisoli</name>
    <dbReference type="NCBI Taxonomy" id="3119538"/>
    <lineage>
        <taxon>Bacteria</taxon>
        <taxon>Pseudomonadati</taxon>
        <taxon>Pseudomonadota</taxon>
        <taxon>Betaproteobacteria</taxon>
        <taxon>Burkholderiales</taxon>
        <taxon>Sphaerotilaceae</taxon>
        <taxon>Aquincola</taxon>
    </lineage>
</organism>
<protein>
    <submittedName>
        <fullName evidence="2">DNA polymerase III subunit gamma/tau</fullName>
        <ecNumber evidence="2">2.7.7.7</ecNumber>
    </submittedName>
</protein>